<sequence length="224" mass="25779">MERNQDYNLPYFSSSAETQSTMEERVSSSYNLQHHEKAQLYSSAVSTELSLSAGFQSRSKSDDSDTSSGKHSGKRKSNPKMEKKKGFSSEEIELWGYSTRLNLYEDPWKITKVLTKSDLGKMSRLLLGRALVESLMLPVLGPDAHRDIETEKGTPVRVWDVDTMSMHQLVLKKWTSFLSYVLIGNWGQDFVRRRRLKAGDEIGLHWNPYEHFFNFSVLKRTTTN</sequence>
<reference evidence="1 2" key="1">
    <citation type="journal article" date="2022" name="DNA Res.">
        <title>Chromosomal-level genome assembly of the orchid tree Bauhinia variegata (Leguminosae; Cercidoideae) supports the allotetraploid origin hypothesis of Bauhinia.</title>
        <authorList>
            <person name="Zhong Y."/>
            <person name="Chen Y."/>
            <person name="Zheng D."/>
            <person name="Pang J."/>
            <person name="Liu Y."/>
            <person name="Luo S."/>
            <person name="Meng S."/>
            <person name="Qian L."/>
            <person name="Wei D."/>
            <person name="Dai S."/>
            <person name="Zhou R."/>
        </authorList>
    </citation>
    <scope>NUCLEOTIDE SEQUENCE [LARGE SCALE GENOMIC DNA]</scope>
    <source>
        <strain evidence="1">BV-YZ2020</strain>
    </source>
</reference>
<accession>A0ACB9Q991</accession>
<protein>
    <submittedName>
        <fullName evidence="1">Uncharacterized protein</fullName>
    </submittedName>
</protein>
<proteinExistence type="predicted"/>
<gene>
    <name evidence="1" type="ORF">L6164_001519</name>
</gene>
<organism evidence="1 2">
    <name type="scientific">Bauhinia variegata</name>
    <name type="common">Purple orchid tree</name>
    <name type="synonym">Phanera variegata</name>
    <dbReference type="NCBI Taxonomy" id="167791"/>
    <lineage>
        <taxon>Eukaryota</taxon>
        <taxon>Viridiplantae</taxon>
        <taxon>Streptophyta</taxon>
        <taxon>Embryophyta</taxon>
        <taxon>Tracheophyta</taxon>
        <taxon>Spermatophyta</taxon>
        <taxon>Magnoliopsida</taxon>
        <taxon>eudicotyledons</taxon>
        <taxon>Gunneridae</taxon>
        <taxon>Pentapetalae</taxon>
        <taxon>rosids</taxon>
        <taxon>fabids</taxon>
        <taxon>Fabales</taxon>
        <taxon>Fabaceae</taxon>
        <taxon>Cercidoideae</taxon>
        <taxon>Cercideae</taxon>
        <taxon>Bauhiniinae</taxon>
        <taxon>Bauhinia</taxon>
    </lineage>
</organism>
<comment type="caution">
    <text evidence="1">The sequence shown here is derived from an EMBL/GenBank/DDBJ whole genome shotgun (WGS) entry which is preliminary data.</text>
</comment>
<evidence type="ECO:0000313" key="1">
    <source>
        <dbReference type="EMBL" id="KAI4357580.1"/>
    </source>
</evidence>
<evidence type="ECO:0000313" key="2">
    <source>
        <dbReference type="Proteomes" id="UP000828941"/>
    </source>
</evidence>
<name>A0ACB9Q991_BAUVA</name>
<keyword evidence="2" id="KW-1185">Reference proteome</keyword>
<dbReference type="Proteomes" id="UP000828941">
    <property type="component" value="Chromosome 1"/>
</dbReference>
<dbReference type="EMBL" id="CM039426">
    <property type="protein sequence ID" value="KAI4357580.1"/>
    <property type="molecule type" value="Genomic_DNA"/>
</dbReference>